<comment type="subcellular location">
    <subcellularLocation>
        <location evidence="1">Secreted</location>
    </subcellularLocation>
</comment>
<evidence type="ECO:0000256" key="2">
    <source>
        <dbReference type="ARBA" id="ARBA00022729"/>
    </source>
</evidence>
<evidence type="ECO:0000313" key="4">
    <source>
        <dbReference type="EMBL" id="SFI12768.1"/>
    </source>
</evidence>
<accession>A0A1I3FNB9</accession>
<dbReference type="InterPro" id="IPR011330">
    <property type="entry name" value="Glyco_hydro/deAcase_b/a-brl"/>
</dbReference>
<sequence length="330" mass="39218">MLKQNLKKLNKFIPFQAKFPLPFVIPLYHCISDEHLPHLKQVINYKNTKEFEKDLDEMSKKFDFVEWDFFKENYNKSHKKPIAMLTFDDGLIEFKDVVLPVLKRKGIYAINFVNPAFVDNSEMMFRFKASLILEKFKNNNYKVSPSIQKFLNLTKNTREEITGKVQSISYLEKEKLDILSVYSELNFKDYQSKNKIYMSLEDLQLVKNDGFGIAAHSWDHPYYFELSLEQQLENTQKSLDFMTENNFVNDAFAFPFTDHKVSKYFFQKLFDHNENLKLTFGISGIKIDEFPKNLHRIPMENGFSAKEEISFEKNYYQIKNLLNKNILQRS</sequence>
<dbReference type="Gene3D" id="3.20.20.370">
    <property type="entry name" value="Glycoside hydrolase/deacetylase"/>
    <property type="match status" value="1"/>
</dbReference>
<dbReference type="Proteomes" id="UP000198931">
    <property type="component" value="Unassembled WGS sequence"/>
</dbReference>
<organism evidence="4 5">
    <name type="scientific">Halpernia frigidisoli</name>
    <dbReference type="NCBI Taxonomy" id="1125876"/>
    <lineage>
        <taxon>Bacteria</taxon>
        <taxon>Pseudomonadati</taxon>
        <taxon>Bacteroidota</taxon>
        <taxon>Flavobacteriia</taxon>
        <taxon>Flavobacteriales</taxon>
        <taxon>Weeksellaceae</taxon>
        <taxon>Chryseobacterium group</taxon>
        <taxon>Halpernia</taxon>
    </lineage>
</organism>
<dbReference type="SUPFAM" id="SSF88713">
    <property type="entry name" value="Glycoside hydrolase/deacetylase"/>
    <property type="match status" value="1"/>
</dbReference>
<keyword evidence="5" id="KW-1185">Reference proteome</keyword>
<protein>
    <submittedName>
        <fullName evidence="4">Polysaccharide deacetylase</fullName>
    </submittedName>
</protein>
<dbReference type="InterPro" id="IPR051398">
    <property type="entry name" value="Polysacch_Deacetylase"/>
</dbReference>
<dbReference type="GO" id="GO:0005975">
    <property type="term" value="P:carbohydrate metabolic process"/>
    <property type="evidence" value="ECO:0007669"/>
    <property type="project" value="InterPro"/>
</dbReference>
<keyword evidence="2" id="KW-0732">Signal</keyword>
<dbReference type="PANTHER" id="PTHR34216:SF3">
    <property type="entry name" value="POLY-BETA-1,6-N-ACETYL-D-GLUCOSAMINE N-DEACETYLASE"/>
    <property type="match status" value="1"/>
</dbReference>
<dbReference type="Pfam" id="PF01522">
    <property type="entry name" value="Polysacc_deac_1"/>
    <property type="match status" value="1"/>
</dbReference>
<dbReference type="STRING" id="1125876.SAMN05443292_1504"/>
<dbReference type="AlphaFoldDB" id="A0A1I3FNB9"/>
<reference evidence="4 5" key="1">
    <citation type="submission" date="2016-10" db="EMBL/GenBank/DDBJ databases">
        <authorList>
            <person name="de Groot N.N."/>
        </authorList>
    </citation>
    <scope>NUCLEOTIDE SEQUENCE [LARGE SCALE GENOMIC DNA]</scope>
    <source>
        <strain evidence="4 5">DSM 26000</strain>
    </source>
</reference>
<feature type="domain" description="NodB homology" evidence="3">
    <location>
        <begin position="77"/>
        <end position="244"/>
    </location>
</feature>
<dbReference type="GO" id="GO:0005576">
    <property type="term" value="C:extracellular region"/>
    <property type="evidence" value="ECO:0007669"/>
    <property type="project" value="UniProtKB-SubCell"/>
</dbReference>
<evidence type="ECO:0000313" key="5">
    <source>
        <dbReference type="Proteomes" id="UP000198931"/>
    </source>
</evidence>
<dbReference type="RefSeq" id="WP_090079500.1">
    <property type="nucleotide sequence ID" value="NZ_FOQT01000002.1"/>
</dbReference>
<name>A0A1I3FNB9_9FLAO</name>
<dbReference type="GO" id="GO:0016810">
    <property type="term" value="F:hydrolase activity, acting on carbon-nitrogen (but not peptide) bonds"/>
    <property type="evidence" value="ECO:0007669"/>
    <property type="project" value="InterPro"/>
</dbReference>
<gene>
    <name evidence="4" type="ORF">SAMN05443292_1504</name>
</gene>
<dbReference type="EMBL" id="FOQT01000002">
    <property type="protein sequence ID" value="SFI12768.1"/>
    <property type="molecule type" value="Genomic_DNA"/>
</dbReference>
<dbReference type="PANTHER" id="PTHR34216">
    <property type="match status" value="1"/>
</dbReference>
<dbReference type="InterPro" id="IPR002509">
    <property type="entry name" value="NODB_dom"/>
</dbReference>
<proteinExistence type="predicted"/>
<dbReference type="OrthoDB" id="1446101at2"/>
<evidence type="ECO:0000256" key="1">
    <source>
        <dbReference type="ARBA" id="ARBA00004613"/>
    </source>
</evidence>
<evidence type="ECO:0000259" key="3">
    <source>
        <dbReference type="Pfam" id="PF01522"/>
    </source>
</evidence>
<dbReference type="CDD" id="cd10918">
    <property type="entry name" value="CE4_NodB_like_5s_6s"/>
    <property type="match status" value="1"/>
</dbReference>